<proteinExistence type="predicted"/>
<protein>
    <submittedName>
        <fullName evidence="1">Uncharacterized protein</fullName>
    </submittedName>
</protein>
<gene>
    <name evidence="1" type="ORF">C8Q71DRAFT_786748</name>
</gene>
<name>A0ABQ8K0X0_9APHY</name>
<sequence>MRYLSDFPAARRQSRGHSCAVAVCVALPRPLPPTRLRASSSTRARPSSARARAFFPHSRAVDSSVVFACCHGPGSWSPCMSRRPRVRSVHSRSRSALALSDSPTYLPALRVSVCPPSYSIQSVHLPIFPMVPAFPPSCPWPRITCRLCLQAGH</sequence>
<organism evidence="1 2">
    <name type="scientific">Rhodofomes roseus</name>
    <dbReference type="NCBI Taxonomy" id="34475"/>
    <lineage>
        <taxon>Eukaryota</taxon>
        <taxon>Fungi</taxon>
        <taxon>Dikarya</taxon>
        <taxon>Basidiomycota</taxon>
        <taxon>Agaricomycotina</taxon>
        <taxon>Agaricomycetes</taxon>
        <taxon>Polyporales</taxon>
        <taxon>Rhodofomes</taxon>
    </lineage>
</organism>
<dbReference type="EMBL" id="JADCUA010000032">
    <property type="protein sequence ID" value="KAH9830303.1"/>
    <property type="molecule type" value="Genomic_DNA"/>
</dbReference>
<evidence type="ECO:0000313" key="2">
    <source>
        <dbReference type="Proteomes" id="UP000814176"/>
    </source>
</evidence>
<reference evidence="1 2" key="1">
    <citation type="journal article" date="2021" name="Environ. Microbiol.">
        <title>Gene family expansions and transcriptome signatures uncover fungal adaptations to wood decay.</title>
        <authorList>
            <person name="Hage H."/>
            <person name="Miyauchi S."/>
            <person name="Viragh M."/>
            <person name="Drula E."/>
            <person name="Min B."/>
            <person name="Chaduli D."/>
            <person name="Navarro D."/>
            <person name="Favel A."/>
            <person name="Norest M."/>
            <person name="Lesage-Meessen L."/>
            <person name="Balint B."/>
            <person name="Merenyi Z."/>
            <person name="de Eugenio L."/>
            <person name="Morin E."/>
            <person name="Martinez A.T."/>
            <person name="Baldrian P."/>
            <person name="Stursova M."/>
            <person name="Martinez M.J."/>
            <person name="Novotny C."/>
            <person name="Magnuson J.K."/>
            <person name="Spatafora J.W."/>
            <person name="Maurice S."/>
            <person name="Pangilinan J."/>
            <person name="Andreopoulos W."/>
            <person name="LaButti K."/>
            <person name="Hundley H."/>
            <person name="Na H."/>
            <person name="Kuo A."/>
            <person name="Barry K."/>
            <person name="Lipzen A."/>
            <person name="Henrissat B."/>
            <person name="Riley R."/>
            <person name="Ahrendt S."/>
            <person name="Nagy L.G."/>
            <person name="Grigoriev I.V."/>
            <person name="Martin F."/>
            <person name="Rosso M.N."/>
        </authorList>
    </citation>
    <scope>NUCLEOTIDE SEQUENCE [LARGE SCALE GENOMIC DNA]</scope>
    <source>
        <strain evidence="1 2">CIRM-BRFM 1785</strain>
    </source>
</reference>
<comment type="caution">
    <text evidence="1">The sequence shown here is derived from an EMBL/GenBank/DDBJ whole genome shotgun (WGS) entry which is preliminary data.</text>
</comment>
<keyword evidence="2" id="KW-1185">Reference proteome</keyword>
<evidence type="ECO:0000313" key="1">
    <source>
        <dbReference type="EMBL" id="KAH9830303.1"/>
    </source>
</evidence>
<dbReference type="RefSeq" id="XP_047773625.1">
    <property type="nucleotide sequence ID" value="XM_047925149.1"/>
</dbReference>
<dbReference type="GeneID" id="72005881"/>
<dbReference type="Proteomes" id="UP000814176">
    <property type="component" value="Unassembled WGS sequence"/>
</dbReference>
<accession>A0ABQ8K0X0</accession>